<dbReference type="SUPFAM" id="SSF50249">
    <property type="entry name" value="Nucleic acid-binding proteins"/>
    <property type="match status" value="1"/>
</dbReference>
<dbReference type="AlphaFoldDB" id="A0AA95SPQ9"/>
<dbReference type="Gene3D" id="2.40.50.140">
    <property type="entry name" value="Nucleic acid-binding proteins"/>
    <property type="match status" value="1"/>
</dbReference>
<evidence type="ECO:0000256" key="2">
    <source>
        <dbReference type="ARBA" id="ARBA00023125"/>
    </source>
</evidence>
<dbReference type="GO" id="GO:0006260">
    <property type="term" value="P:DNA replication"/>
    <property type="evidence" value="ECO:0007669"/>
    <property type="project" value="UniProtKB-KW"/>
</dbReference>
<keyword evidence="2 4" id="KW-0238">DNA-binding</keyword>
<dbReference type="RefSeq" id="WP_285232200.1">
    <property type="nucleotide sequence ID" value="NZ_CP116346.1"/>
</dbReference>
<evidence type="ECO:0000256" key="3">
    <source>
        <dbReference type="ARBA" id="ARBA00030596"/>
    </source>
</evidence>
<organism evidence="4 5">
    <name type="scientific">Paucibacter sediminis</name>
    <dbReference type="NCBI Taxonomy" id="3019553"/>
    <lineage>
        <taxon>Bacteria</taxon>
        <taxon>Pseudomonadati</taxon>
        <taxon>Pseudomonadota</taxon>
        <taxon>Betaproteobacteria</taxon>
        <taxon>Burkholderiales</taxon>
        <taxon>Sphaerotilaceae</taxon>
        <taxon>Roseateles</taxon>
    </lineage>
</organism>
<name>A0AA95SPQ9_9BURK</name>
<sequence>MIKVTIAQTTVREFKGNSKTTGKPYNLRIQAAYAHTVDKDGNPPPFPEKFEVMLDQDQPAYAVGDYQLHPSSLYIDRDGRLAVSARLAPLKRPAAAA</sequence>
<evidence type="ECO:0000313" key="5">
    <source>
        <dbReference type="Proteomes" id="UP001177769"/>
    </source>
</evidence>
<dbReference type="Pfam" id="PF02303">
    <property type="entry name" value="Phage_DNA_bind"/>
    <property type="match status" value="1"/>
</dbReference>
<dbReference type="InterPro" id="IPR012340">
    <property type="entry name" value="NA-bd_OB-fold"/>
</dbReference>
<evidence type="ECO:0000313" key="4">
    <source>
        <dbReference type="EMBL" id="WIT11121.1"/>
    </source>
</evidence>
<dbReference type="EMBL" id="CP116346">
    <property type="protein sequence ID" value="WIT11121.1"/>
    <property type="molecule type" value="Genomic_DNA"/>
</dbReference>
<proteinExistence type="predicted"/>
<dbReference type="KEGG" id="pais:PFX98_19780"/>
<accession>A0AA95SPQ9</accession>
<dbReference type="InterPro" id="IPR003512">
    <property type="entry name" value="Phage_M13_G5P_DNA-bd"/>
</dbReference>
<keyword evidence="5" id="KW-1185">Reference proteome</keyword>
<keyword evidence="1" id="KW-0235">DNA replication</keyword>
<gene>
    <name evidence="4" type="ORF">PFX98_19780</name>
</gene>
<reference evidence="4" key="1">
    <citation type="submission" date="2023-01" db="EMBL/GenBank/DDBJ databases">
        <title>Whole genome sequence of Paucibacter sp. S2-9 isolated from pond sediment.</title>
        <authorList>
            <person name="Jung J.Y."/>
        </authorList>
    </citation>
    <scope>NUCLEOTIDE SEQUENCE</scope>
    <source>
        <strain evidence="4">S2-9</strain>
    </source>
</reference>
<dbReference type="GO" id="GO:0003697">
    <property type="term" value="F:single-stranded DNA binding"/>
    <property type="evidence" value="ECO:0007669"/>
    <property type="project" value="InterPro"/>
</dbReference>
<protein>
    <recommendedName>
        <fullName evidence="3">Single-stranded DNA-binding protein</fullName>
    </recommendedName>
</protein>
<dbReference type="Proteomes" id="UP001177769">
    <property type="component" value="Chromosome"/>
</dbReference>
<evidence type="ECO:0000256" key="1">
    <source>
        <dbReference type="ARBA" id="ARBA00022705"/>
    </source>
</evidence>